<dbReference type="Pfam" id="PF07819">
    <property type="entry name" value="PGAP1"/>
    <property type="match status" value="1"/>
</dbReference>
<accession>G0UUD6</accession>
<evidence type="ECO:0000313" key="12">
    <source>
        <dbReference type="EMBL" id="CCC93000.1"/>
    </source>
</evidence>
<evidence type="ECO:0000256" key="5">
    <source>
        <dbReference type="ARBA" id="ARBA00022801"/>
    </source>
</evidence>
<evidence type="ECO:0000256" key="3">
    <source>
        <dbReference type="ARBA" id="ARBA00022448"/>
    </source>
</evidence>
<keyword evidence="3" id="KW-0813">Transport</keyword>
<dbReference type="AlphaFoldDB" id="G0UUD6"/>
<keyword evidence="6" id="KW-0256">Endoplasmic reticulum</keyword>
<dbReference type="PANTHER" id="PTHR15495">
    <property type="entry name" value="NEGATIVE REGULATOR OF VESICLE FORMATION-RELATED"/>
    <property type="match status" value="1"/>
</dbReference>
<evidence type="ECO:0000256" key="6">
    <source>
        <dbReference type="ARBA" id="ARBA00022824"/>
    </source>
</evidence>
<keyword evidence="5" id="KW-0378">Hydrolase</keyword>
<dbReference type="InterPro" id="IPR039529">
    <property type="entry name" value="PGAP1/BST1"/>
</dbReference>
<evidence type="ECO:0000256" key="7">
    <source>
        <dbReference type="ARBA" id="ARBA00022927"/>
    </source>
</evidence>
<dbReference type="GO" id="GO:0050185">
    <property type="term" value="F:phosphatidylinositol deacylase activity"/>
    <property type="evidence" value="ECO:0007669"/>
    <property type="project" value="TreeGrafter"/>
</dbReference>
<evidence type="ECO:0000256" key="4">
    <source>
        <dbReference type="ARBA" id="ARBA00022692"/>
    </source>
</evidence>
<reference evidence="12" key="1">
    <citation type="journal article" date="2012" name="Proc. Natl. Acad. Sci. U.S.A.">
        <title>Antigenic diversity is generated by distinct evolutionary mechanisms in African trypanosome species.</title>
        <authorList>
            <person name="Jackson A.P."/>
            <person name="Berry A."/>
            <person name="Aslett M."/>
            <person name="Allison H.C."/>
            <person name="Burton P."/>
            <person name="Vavrova-Anderson J."/>
            <person name="Brown R."/>
            <person name="Browne H."/>
            <person name="Corton N."/>
            <person name="Hauser H."/>
            <person name="Gamble J."/>
            <person name="Gilderthorp R."/>
            <person name="Marcello L."/>
            <person name="McQuillan J."/>
            <person name="Otto T.D."/>
            <person name="Quail M.A."/>
            <person name="Sanders M.J."/>
            <person name="van Tonder A."/>
            <person name="Ginger M.L."/>
            <person name="Field M.C."/>
            <person name="Barry J.D."/>
            <person name="Hertz-Fowler C."/>
            <person name="Berriman M."/>
        </authorList>
    </citation>
    <scope>NUCLEOTIDE SEQUENCE</scope>
    <source>
        <strain evidence="12">IL3000</strain>
    </source>
</reference>
<dbReference type="GO" id="GO:0006505">
    <property type="term" value="P:GPI anchor metabolic process"/>
    <property type="evidence" value="ECO:0007669"/>
    <property type="project" value="TreeGrafter"/>
</dbReference>
<dbReference type="GO" id="GO:0006888">
    <property type="term" value="P:endoplasmic reticulum to Golgi vesicle-mediated transport"/>
    <property type="evidence" value="ECO:0007669"/>
    <property type="project" value="TreeGrafter"/>
</dbReference>
<keyword evidence="4 10" id="KW-0812">Transmembrane</keyword>
<dbReference type="EMBL" id="HE575322">
    <property type="protein sequence ID" value="CCC93000.1"/>
    <property type="molecule type" value="Genomic_DNA"/>
</dbReference>
<dbReference type="PANTHER" id="PTHR15495:SF7">
    <property type="entry name" value="GPI INOSITOL-DEACYLASE"/>
    <property type="match status" value="1"/>
</dbReference>
<proteinExistence type="inferred from homology"/>
<gene>
    <name evidence="12" type="ORF">TCIL3000_9_4000</name>
</gene>
<keyword evidence="9 10" id="KW-0472">Membrane</keyword>
<evidence type="ECO:0000256" key="10">
    <source>
        <dbReference type="SAM" id="Phobius"/>
    </source>
</evidence>
<comment type="similarity">
    <text evidence="2">Belongs to the GPI inositol-deacylase family.</text>
</comment>
<keyword evidence="8 10" id="KW-1133">Transmembrane helix</keyword>
<dbReference type="InterPro" id="IPR012908">
    <property type="entry name" value="PGAP1-ab_dom-like"/>
</dbReference>
<organism evidence="12">
    <name type="scientific">Trypanosoma congolense (strain IL3000)</name>
    <dbReference type="NCBI Taxonomy" id="1068625"/>
    <lineage>
        <taxon>Eukaryota</taxon>
        <taxon>Discoba</taxon>
        <taxon>Euglenozoa</taxon>
        <taxon>Kinetoplastea</taxon>
        <taxon>Metakinetoplastina</taxon>
        <taxon>Trypanosomatida</taxon>
        <taxon>Trypanosomatidae</taxon>
        <taxon>Trypanosoma</taxon>
        <taxon>Nannomonas</taxon>
    </lineage>
</organism>
<dbReference type="GO" id="GO:0015031">
    <property type="term" value="P:protein transport"/>
    <property type="evidence" value="ECO:0007669"/>
    <property type="project" value="UniProtKB-KW"/>
</dbReference>
<comment type="subcellular location">
    <subcellularLocation>
        <location evidence="1">Endoplasmic reticulum membrane</location>
        <topology evidence="1">Multi-pass membrane protein</topology>
    </subcellularLocation>
</comment>
<evidence type="ECO:0000256" key="9">
    <source>
        <dbReference type="ARBA" id="ARBA00023136"/>
    </source>
</evidence>
<feature type="transmembrane region" description="Helical" evidence="10">
    <location>
        <begin position="14"/>
        <end position="35"/>
    </location>
</feature>
<evidence type="ECO:0000256" key="1">
    <source>
        <dbReference type="ARBA" id="ARBA00004477"/>
    </source>
</evidence>
<evidence type="ECO:0000256" key="2">
    <source>
        <dbReference type="ARBA" id="ARBA00006931"/>
    </source>
</evidence>
<dbReference type="InterPro" id="IPR029058">
    <property type="entry name" value="AB_hydrolase_fold"/>
</dbReference>
<protein>
    <submittedName>
        <fullName evidence="12">Uncharacterized protein TCIL3000_9_4000</fullName>
    </submittedName>
</protein>
<dbReference type="SUPFAM" id="SSF53474">
    <property type="entry name" value="alpha/beta-Hydrolases"/>
    <property type="match status" value="1"/>
</dbReference>
<name>G0UUD6_TRYCI</name>
<feature type="domain" description="GPI inositol-deacylase PGAP1-like alpha/beta" evidence="11">
    <location>
        <begin position="90"/>
        <end position="223"/>
    </location>
</feature>
<keyword evidence="7" id="KW-0653">Protein transport</keyword>
<sequence length="544" mass="61974">MIRYICATSRREKLLLFISICFTAIFISTGVEWVLTRRRTELQAILTVMHPSFMEVPVDPSVGNFYKVWRYYDYGADSFRHLEAESFPAVPIIYIHGNAGCYQDMRSLGRFVGESTSKLRRENAYRYDERVKGAIFDLYKRDKREMPKDGTTIPRNIQMEAENAVILETPMLGAELFAADFREESNAHSGILMAKEALYLNHSAHVLVQRFLDHYKTVLQEPASDIRRKREEPAQEIVLLAEREYIESGCNVWPLDVPDPSICWSLRKEVSTFSTTERIRREVQRLQREGIWLWTESLGGVVGVFAAVLAPELYAGLVMAGPPLRYPPLLFDAGAVLFQKVIHDAVTMQYINTGRFHRNWSAVFEAPNIYGLLQNLNSIPSAELAGRLDRVSLLNLHGGALEDIIPTRSSQIVRTASRAMQSAEHQFMMGIKPRHAARRDICTEELRGCGLTLTHRGLVYAMQLLDSAGYYVVKTALTRDAGELLGIESMLPPGRDRLFPMILETLLHGMDKRNEEKLLLLIVSATTSKRATTMWTTRRKRAFH</sequence>
<evidence type="ECO:0000259" key="11">
    <source>
        <dbReference type="Pfam" id="PF07819"/>
    </source>
</evidence>
<evidence type="ECO:0000256" key="8">
    <source>
        <dbReference type="ARBA" id="ARBA00022989"/>
    </source>
</evidence>
<dbReference type="GO" id="GO:0005789">
    <property type="term" value="C:endoplasmic reticulum membrane"/>
    <property type="evidence" value="ECO:0007669"/>
    <property type="project" value="UniProtKB-SubCell"/>
</dbReference>
<dbReference type="VEuPathDB" id="TriTrypDB:TcIL3000_9_4000"/>